<evidence type="ECO:0000313" key="1">
    <source>
        <dbReference type="EMBL" id="MCI23962.1"/>
    </source>
</evidence>
<keyword evidence="2" id="KW-1185">Reference proteome</keyword>
<name>A0A392QJD3_9FABA</name>
<evidence type="ECO:0000313" key="2">
    <source>
        <dbReference type="Proteomes" id="UP000265520"/>
    </source>
</evidence>
<dbReference type="Proteomes" id="UP000265520">
    <property type="component" value="Unassembled WGS sequence"/>
</dbReference>
<feature type="non-terminal residue" evidence="1">
    <location>
        <position position="75"/>
    </location>
</feature>
<proteinExistence type="predicted"/>
<comment type="caution">
    <text evidence="1">The sequence shown here is derived from an EMBL/GenBank/DDBJ whole genome shotgun (WGS) entry which is preliminary data.</text>
</comment>
<protein>
    <submittedName>
        <fullName evidence="1">Uncharacterized protein</fullName>
    </submittedName>
</protein>
<dbReference type="EMBL" id="LXQA010138842">
    <property type="protein sequence ID" value="MCI23962.1"/>
    <property type="molecule type" value="Genomic_DNA"/>
</dbReference>
<organism evidence="1 2">
    <name type="scientific">Trifolium medium</name>
    <dbReference type="NCBI Taxonomy" id="97028"/>
    <lineage>
        <taxon>Eukaryota</taxon>
        <taxon>Viridiplantae</taxon>
        <taxon>Streptophyta</taxon>
        <taxon>Embryophyta</taxon>
        <taxon>Tracheophyta</taxon>
        <taxon>Spermatophyta</taxon>
        <taxon>Magnoliopsida</taxon>
        <taxon>eudicotyledons</taxon>
        <taxon>Gunneridae</taxon>
        <taxon>Pentapetalae</taxon>
        <taxon>rosids</taxon>
        <taxon>fabids</taxon>
        <taxon>Fabales</taxon>
        <taxon>Fabaceae</taxon>
        <taxon>Papilionoideae</taxon>
        <taxon>50 kb inversion clade</taxon>
        <taxon>NPAAA clade</taxon>
        <taxon>Hologalegina</taxon>
        <taxon>IRL clade</taxon>
        <taxon>Trifolieae</taxon>
        <taxon>Trifolium</taxon>
    </lineage>
</organism>
<accession>A0A392QJD3</accession>
<dbReference type="AlphaFoldDB" id="A0A392QJD3"/>
<sequence length="75" mass="8718">MKNAFTGVVVNPGSTYNIQNEFHMQGYFGIKITPLGSNLTLLEGQEESEVQALMEDVREWLDQWFREIRPWSPKD</sequence>
<reference evidence="1 2" key="1">
    <citation type="journal article" date="2018" name="Front. Plant Sci.">
        <title>Red Clover (Trifolium pratense) and Zigzag Clover (T. medium) - A Picture of Genomic Similarities and Differences.</title>
        <authorList>
            <person name="Dluhosova J."/>
            <person name="Istvanek J."/>
            <person name="Nedelnik J."/>
            <person name="Repkova J."/>
        </authorList>
    </citation>
    <scope>NUCLEOTIDE SEQUENCE [LARGE SCALE GENOMIC DNA]</scope>
    <source>
        <strain evidence="2">cv. 10/8</strain>
        <tissue evidence="1">Leaf</tissue>
    </source>
</reference>